<reference evidence="1" key="2">
    <citation type="journal article" date="2021" name="PeerJ">
        <title>Extensive microbial diversity within the chicken gut microbiome revealed by metagenomics and culture.</title>
        <authorList>
            <person name="Gilroy R."/>
            <person name="Ravi A."/>
            <person name="Getino M."/>
            <person name="Pursley I."/>
            <person name="Horton D.L."/>
            <person name="Alikhan N.F."/>
            <person name="Baker D."/>
            <person name="Gharbi K."/>
            <person name="Hall N."/>
            <person name="Watson M."/>
            <person name="Adriaenssens E.M."/>
            <person name="Foster-Nyarko E."/>
            <person name="Jarju S."/>
            <person name="Secka A."/>
            <person name="Antonio M."/>
            <person name="Oren A."/>
            <person name="Chaudhuri R.R."/>
            <person name="La Ragione R."/>
            <person name="Hildebrand F."/>
            <person name="Pallen M.J."/>
        </authorList>
    </citation>
    <scope>NUCLEOTIDE SEQUENCE</scope>
    <source>
        <strain evidence="1">B1-13419</strain>
    </source>
</reference>
<reference evidence="1" key="1">
    <citation type="submission" date="2020-10" db="EMBL/GenBank/DDBJ databases">
        <authorList>
            <person name="Gilroy R."/>
        </authorList>
    </citation>
    <scope>NUCLEOTIDE SEQUENCE</scope>
    <source>
        <strain evidence="1">B1-13419</strain>
    </source>
</reference>
<name>A0A9D9ILZ3_9BACT</name>
<sequence>MAQTDDSYSISTEENSNKGYLKGSFETNTTWYHEDEKTNASVPDSHWGSNNYLKLDYYKGKFSAGIQMEAYEPAIVGYPSELDGFAFSNYYAAWQDDDFSITAGSFYDQFGSGLLFRTWEDRALGLNNALIGARFTYHYKDIVHFKAMWGMPRFGMEWSKTQVKGADVSFAVSSLAGWNNVYLALEGSAMDRYEAISVDLEESGGKPNTFGWSGRLNLETGGFFLKGEYVDSGDKYYNNPYITSATDPMYLTKHGNAQLIETGYNGHGLGLNLTARRIEWMDSKILRDNSSTSNMLNYVPAMCTQYTYLLTTLHPYTSRTGDLMGNFVNSGEIGGQLDVFYHIKRGTALGGKRGMKLHANFSTYYTIAEEGTAKAGNLLYRDLSIDVEKQWTRAFKMTLLWSMQEYNPSYGANKSTYLSNIFVADLLYKFTSKISARLELQYLTTHEDQKDWMAALLELNFAPNWSVYGSDMVNHGQTGTHYYNVGVSYAKSRVRLSLAYGRYKAGYICSGGVCRAIPAYTGANFTITTSF</sequence>
<evidence type="ECO:0000313" key="1">
    <source>
        <dbReference type="EMBL" id="MBO8474715.1"/>
    </source>
</evidence>
<accession>A0A9D9ILZ3</accession>
<dbReference type="EMBL" id="JADIMD010000082">
    <property type="protein sequence ID" value="MBO8474715.1"/>
    <property type="molecule type" value="Genomic_DNA"/>
</dbReference>
<evidence type="ECO:0000313" key="2">
    <source>
        <dbReference type="Proteomes" id="UP000823757"/>
    </source>
</evidence>
<dbReference type="Proteomes" id="UP000823757">
    <property type="component" value="Unassembled WGS sequence"/>
</dbReference>
<dbReference type="Pfam" id="PF19494">
    <property type="entry name" value="DUF6029"/>
    <property type="match status" value="1"/>
</dbReference>
<proteinExistence type="predicted"/>
<organism evidence="1 2">
    <name type="scientific">Candidatus Cryptobacteroides faecigallinarum</name>
    <dbReference type="NCBI Taxonomy" id="2840763"/>
    <lineage>
        <taxon>Bacteria</taxon>
        <taxon>Pseudomonadati</taxon>
        <taxon>Bacteroidota</taxon>
        <taxon>Bacteroidia</taxon>
        <taxon>Bacteroidales</taxon>
        <taxon>Candidatus Cryptobacteroides</taxon>
    </lineage>
</organism>
<comment type="caution">
    <text evidence="1">The sequence shown here is derived from an EMBL/GenBank/DDBJ whole genome shotgun (WGS) entry which is preliminary data.</text>
</comment>
<dbReference type="AlphaFoldDB" id="A0A9D9ILZ3"/>
<protein>
    <submittedName>
        <fullName evidence="1">Uncharacterized protein</fullName>
    </submittedName>
</protein>
<dbReference type="InterPro" id="IPR046070">
    <property type="entry name" value="DUF6029"/>
</dbReference>
<gene>
    <name evidence="1" type="ORF">IAB91_05435</name>
</gene>